<proteinExistence type="predicted"/>
<reference evidence="2 3" key="2">
    <citation type="submission" date="2019-05" db="EMBL/GenBank/DDBJ databases">
        <authorList>
            <person name="Suflita J.M."/>
            <person name="Marks C.R."/>
        </authorList>
    </citation>
    <scope>NUCLEOTIDE SEQUENCE [LARGE SCALE GENOMIC DNA]</scope>
    <source>
        <strain evidence="2 3">ALDC</strain>
    </source>
</reference>
<evidence type="ECO:0000256" key="1">
    <source>
        <dbReference type="SAM" id="Phobius"/>
    </source>
</evidence>
<dbReference type="Proteomes" id="UP000298602">
    <property type="component" value="Chromosome"/>
</dbReference>
<evidence type="ECO:0008006" key="4">
    <source>
        <dbReference type="Google" id="ProtNLM"/>
    </source>
</evidence>
<dbReference type="KEGG" id="dax:FDQ92_09935"/>
<dbReference type="RefSeq" id="WP_137424622.1">
    <property type="nucleotide sequence ID" value="NZ_CP040098.1"/>
</dbReference>
<reference evidence="2 3" key="1">
    <citation type="submission" date="2019-05" db="EMBL/GenBank/DDBJ databases">
        <title>The Complete Genome Sequence of the n-alkane-degrading Desulfoglaeba alkanexedens ALDC reveals multiple alkylsuccinate synthase gene clusters.</title>
        <authorList>
            <person name="Callaghan A.V."/>
            <person name="Davidova I.A."/>
            <person name="Duncan K.E."/>
            <person name="Morris B."/>
            <person name="McInerney M.J."/>
        </authorList>
    </citation>
    <scope>NUCLEOTIDE SEQUENCE [LARGE SCALE GENOMIC DNA]</scope>
    <source>
        <strain evidence="2 3">ALDC</strain>
    </source>
</reference>
<keyword evidence="1" id="KW-0472">Membrane</keyword>
<keyword evidence="1" id="KW-0812">Transmembrane</keyword>
<evidence type="ECO:0000313" key="3">
    <source>
        <dbReference type="Proteomes" id="UP000298602"/>
    </source>
</evidence>
<evidence type="ECO:0000313" key="2">
    <source>
        <dbReference type="EMBL" id="QCQ22452.1"/>
    </source>
</evidence>
<name>A0A4P8L6V6_9BACT</name>
<dbReference type="OrthoDB" id="5515503at2"/>
<gene>
    <name evidence="2" type="ORF">FDQ92_09935</name>
</gene>
<accession>A0A4P8L6V6</accession>
<dbReference type="AlphaFoldDB" id="A0A4P8L6V6"/>
<dbReference type="EMBL" id="CP040098">
    <property type="protein sequence ID" value="QCQ22452.1"/>
    <property type="molecule type" value="Genomic_DNA"/>
</dbReference>
<sequence length="101" mass="11396">MAKREVGGTRATDFNTWVVRAGVLAAAALVLGIFQVWLHVHQIRDGYRVARMQHACEVEQDLRRKLDVEWQRLASPAALEKLATGRFGLKPPRPDQKVLLP</sequence>
<protein>
    <recommendedName>
        <fullName evidence="4">Cell division protein FtsL</fullName>
    </recommendedName>
</protein>
<feature type="transmembrane region" description="Helical" evidence="1">
    <location>
        <begin position="17"/>
        <end position="38"/>
    </location>
</feature>
<keyword evidence="1" id="KW-1133">Transmembrane helix</keyword>
<keyword evidence="3" id="KW-1185">Reference proteome</keyword>
<organism evidence="2 3">
    <name type="scientific">Desulfoglaeba alkanexedens ALDC</name>
    <dbReference type="NCBI Taxonomy" id="980445"/>
    <lineage>
        <taxon>Bacteria</taxon>
        <taxon>Pseudomonadati</taxon>
        <taxon>Thermodesulfobacteriota</taxon>
        <taxon>Syntrophobacteria</taxon>
        <taxon>Syntrophobacterales</taxon>
        <taxon>Syntrophobacteraceae</taxon>
        <taxon>Desulfoglaeba</taxon>
    </lineage>
</organism>